<dbReference type="InterPro" id="IPR018306">
    <property type="entry name" value="Phage_T5_Orf172_DNA-bd"/>
</dbReference>
<organism evidence="3 4">
    <name type="scientific">Acrodontium crateriforme</name>
    <dbReference type="NCBI Taxonomy" id="150365"/>
    <lineage>
        <taxon>Eukaryota</taxon>
        <taxon>Fungi</taxon>
        <taxon>Dikarya</taxon>
        <taxon>Ascomycota</taxon>
        <taxon>Pezizomycotina</taxon>
        <taxon>Dothideomycetes</taxon>
        <taxon>Dothideomycetidae</taxon>
        <taxon>Mycosphaerellales</taxon>
        <taxon>Teratosphaeriaceae</taxon>
        <taxon>Acrodontium</taxon>
    </lineage>
</organism>
<dbReference type="Proteomes" id="UP001303373">
    <property type="component" value="Chromosome 3"/>
</dbReference>
<sequence>MQGENDDPSRKPLPMDSRQCIRRIALSKEKPEETRRCKSNTSKADFDQASQLKSELGDREKRVQPHKIERLICLRVCNIHRPKENDEPLRKKLAEEYDVFTPSDSPQCWEQRDMTFEPYPNNPQAITKLIRRQINPTQDKQGSIYIFDWPQAPGFIKIGYAKNESGAERVSKWTKCHSEAKEILDLPFSFPERMEQLIHAELSTKRHQFKVPCKFCKRRHHEWFQVSPEEGIRVVETWHSVTALYGDDRYLSKDWVAVLDENHILTATDLLAAWENTKASHHSEDQKKQTIWSEQELTKNFEDVMAINA</sequence>
<dbReference type="SMART" id="SM00974">
    <property type="entry name" value="T5orf172"/>
    <property type="match status" value="1"/>
</dbReference>
<feature type="domain" description="Bacteriophage T5 Orf172 DNA-binding" evidence="2">
    <location>
        <begin position="150"/>
        <end position="238"/>
    </location>
</feature>
<feature type="compositionally biased region" description="Polar residues" evidence="1">
    <location>
        <begin position="39"/>
        <end position="53"/>
    </location>
</feature>
<dbReference type="InterPro" id="IPR053006">
    <property type="entry name" value="Meiosis_regulatory"/>
</dbReference>
<accession>A0AAQ3M3Z3</accession>
<keyword evidence="4" id="KW-1185">Reference proteome</keyword>
<gene>
    <name evidence="3" type="ORF">R9X50_00249600</name>
</gene>
<dbReference type="EMBL" id="CP138582">
    <property type="protein sequence ID" value="WPG99677.1"/>
    <property type="molecule type" value="Genomic_DNA"/>
</dbReference>
<dbReference type="AlphaFoldDB" id="A0AAQ3M3Z3"/>
<evidence type="ECO:0000259" key="2">
    <source>
        <dbReference type="SMART" id="SM00974"/>
    </source>
</evidence>
<evidence type="ECO:0000256" key="1">
    <source>
        <dbReference type="SAM" id="MobiDB-lite"/>
    </source>
</evidence>
<dbReference type="PANTHER" id="PTHR28094">
    <property type="entry name" value="MEIOTICALLY UP-REGULATED GENE 113 PROTEIN"/>
    <property type="match status" value="1"/>
</dbReference>
<evidence type="ECO:0000313" key="3">
    <source>
        <dbReference type="EMBL" id="WPG99677.1"/>
    </source>
</evidence>
<evidence type="ECO:0000313" key="4">
    <source>
        <dbReference type="Proteomes" id="UP001303373"/>
    </source>
</evidence>
<feature type="compositionally biased region" description="Basic and acidic residues" evidence="1">
    <location>
        <begin position="26"/>
        <end position="36"/>
    </location>
</feature>
<dbReference type="Pfam" id="PF10544">
    <property type="entry name" value="T5orf172"/>
    <property type="match status" value="1"/>
</dbReference>
<proteinExistence type="predicted"/>
<name>A0AAQ3M3Z3_9PEZI</name>
<dbReference type="PANTHER" id="PTHR28094:SF1">
    <property type="entry name" value="MEIOTICALLY UP-REGULATED GENE 113 PROTEIN"/>
    <property type="match status" value="1"/>
</dbReference>
<feature type="region of interest" description="Disordered" evidence="1">
    <location>
        <begin position="1"/>
        <end position="61"/>
    </location>
</feature>
<protein>
    <recommendedName>
        <fullName evidence="2">Bacteriophage T5 Orf172 DNA-binding domain-containing protein</fullName>
    </recommendedName>
</protein>
<reference evidence="3 4" key="1">
    <citation type="submission" date="2023-11" db="EMBL/GenBank/DDBJ databases">
        <title>An acidophilic fungus is an integral part of prey digestion in a carnivorous sundew plant.</title>
        <authorList>
            <person name="Tsai I.J."/>
        </authorList>
    </citation>
    <scope>NUCLEOTIDE SEQUENCE [LARGE SCALE GENOMIC DNA]</scope>
    <source>
        <strain evidence="3">169a</strain>
    </source>
</reference>